<sequence>MLALLVSVVVTGTGLIWMQRELDRSLAVRPPIVVLDLSAAARETDPARLKTLLDHYRTTAERLAGQGLLVLDRQAVLAAPKGLILTDREVRHAAD</sequence>
<dbReference type="EMBL" id="JAAIJQ010000001">
    <property type="protein sequence ID" value="NEV60339.1"/>
    <property type="molecule type" value="Genomic_DNA"/>
</dbReference>
<name>A0A6M0JSY1_9GAMM</name>
<proteinExistence type="predicted"/>
<dbReference type="AlphaFoldDB" id="A0A6M0JSY1"/>
<evidence type="ECO:0000313" key="2">
    <source>
        <dbReference type="Proteomes" id="UP000483379"/>
    </source>
</evidence>
<reference evidence="1 2" key="1">
    <citation type="submission" date="2020-02" db="EMBL/GenBank/DDBJ databases">
        <title>Genome sequences of Thiorhodococcus mannitoliphagus and Thiorhodococcus minor, purple sulfur photosynthetic bacteria in the gammaproteobacterial family, Chromatiaceae.</title>
        <authorList>
            <person name="Aviles F.A."/>
            <person name="Meyer T.E."/>
            <person name="Kyndt J.A."/>
        </authorList>
    </citation>
    <scope>NUCLEOTIDE SEQUENCE [LARGE SCALE GENOMIC DNA]</scope>
    <source>
        <strain evidence="1 2">DSM 11518</strain>
    </source>
</reference>
<gene>
    <name evidence="1" type="ORF">G3446_00250</name>
</gene>
<evidence type="ECO:0000313" key="1">
    <source>
        <dbReference type="EMBL" id="NEV60339.1"/>
    </source>
</evidence>
<protein>
    <submittedName>
        <fullName evidence="1">Uncharacterized protein</fullName>
    </submittedName>
</protein>
<organism evidence="1 2">
    <name type="scientific">Thiorhodococcus minor</name>
    <dbReference type="NCBI Taxonomy" id="57489"/>
    <lineage>
        <taxon>Bacteria</taxon>
        <taxon>Pseudomonadati</taxon>
        <taxon>Pseudomonadota</taxon>
        <taxon>Gammaproteobacteria</taxon>
        <taxon>Chromatiales</taxon>
        <taxon>Chromatiaceae</taxon>
        <taxon>Thiorhodococcus</taxon>
    </lineage>
</organism>
<keyword evidence="2" id="KW-1185">Reference proteome</keyword>
<comment type="caution">
    <text evidence="1">The sequence shown here is derived from an EMBL/GenBank/DDBJ whole genome shotgun (WGS) entry which is preliminary data.</text>
</comment>
<accession>A0A6M0JSY1</accession>
<dbReference type="Proteomes" id="UP000483379">
    <property type="component" value="Unassembled WGS sequence"/>
</dbReference>